<dbReference type="InterPro" id="IPR046847">
    <property type="entry name" value="Xre-like_HTH"/>
</dbReference>
<dbReference type="EMBL" id="JAAHBU010000101">
    <property type="protein sequence ID" value="NER63965.1"/>
    <property type="molecule type" value="Genomic_DNA"/>
</dbReference>
<dbReference type="NCBIfam" id="TIGR02293">
    <property type="entry name" value="TAS_TIGR02293"/>
    <property type="match status" value="1"/>
</dbReference>
<evidence type="ECO:0000259" key="1">
    <source>
        <dbReference type="Pfam" id="PF09722"/>
    </source>
</evidence>
<organism evidence="4 6">
    <name type="scientific">Pseudomonas brassicae</name>
    <dbReference type="NCBI Taxonomy" id="2708063"/>
    <lineage>
        <taxon>Bacteria</taxon>
        <taxon>Pseudomonadati</taxon>
        <taxon>Pseudomonadota</taxon>
        <taxon>Gammaproteobacteria</taxon>
        <taxon>Pseudomonadales</taxon>
        <taxon>Pseudomonadaceae</taxon>
        <taxon>Pseudomonas</taxon>
    </lineage>
</organism>
<accession>A0A6B3NL49</accession>
<evidence type="ECO:0000313" key="3">
    <source>
        <dbReference type="EMBL" id="NER59977.1"/>
    </source>
</evidence>
<keyword evidence="6" id="KW-1185">Reference proteome</keyword>
<name>A0A6B3NL49_9PSED</name>
<dbReference type="Pfam" id="PF20432">
    <property type="entry name" value="Xre-like-HTH"/>
    <property type="match status" value="1"/>
</dbReference>
<feature type="domain" description="Antitoxin Xre/MbcA/ParS-like toxin-binding" evidence="1">
    <location>
        <begin position="93"/>
        <end position="142"/>
    </location>
</feature>
<reference evidence="5 6" key="1">
    <citation type="submission" date="2020-02" db="EMBL/GenBank/DDBJ databases">
        <title>Broccoli isolated Pseudomonas sp.</title>
        <authorList>
            <person name="Fujikawa T."/>
            <person name="Sawada H."/>
        </authorList>
    </citation>
    <scope>NUCLEOTIDE SEQUENCE [LARGE SCALE GENOMIC DNA]</scope>
    <source>
        <strain evidence="4 6">MAFF212427</strain>
        <strain evidence="3 5">MAFF212428</strain>
    </source>
</reference>
<dbReference type="EMBL" id="JAAHBV010000159">
    <property type="protein sequence ID" value="NER59977.1"/>
    <property type="molecule type" value="Genomic_DNA"/>
</dbReference>
<dbReference type="Proteomes" id="UP000480410">
    <property type="component" value="Unassembled WGS sequence"/>
</dbReference>
<dbReference type="InterPro" id="IPR024467">
    <property type="entry name" value="Xre/MbcA/ParS-like_toxin-bd"/>
</dbReference>
<evidence type="ECO:0000313" key="4">
    <source>
        <dbReference type="EMBL" id="NER63965.1"/>
    </source>
</evidence>
<dbReference type="AlphaFoldDB" id="A0A6B3NL49"/>
<dbReference type="Proteomes" id="UP000482634">
    <property type="component" value="Unassembled WGS sequence"/>
</dbReference>
<comment type="caution">
    <text evidence="4">The sequence shown here is derived from an EMBL/GenBank/DDBJ whole genome shotgun (WGS) entry which is preliminary data.</text>
</comment>
<accession>A0A6M0CY00</accession>
<evidence type="ECO:0000313" key="5">
    <source>
        <dbReference type="Proteomes" id="UP000480410"/>
    </source>
</evidence>
<sequence length="145" mass="16062">MRYWIVDGCAEEAGWVRLGIPAQGDALLTLIRAGFPFCILERVGHEFQLTPKQLRERLAIPASTLRRRRQSGRFTPGESDQLFQLVGVLTCVYALFEGDVAQAQAWMGKPMYGLGGRCANDMLGTQVERQALLTLVGQIEHGVLS</sequence>
<evidence type="ECO:0000259" key="2">
    <source>
        <dbReference type="Pfam" id="PF20432"/>
    </source>
</evidence>
<proteinExistence type="predicted"/>
<dbReference type="RefSeq" id="WP_163943657.1">
    <property type="nucleotide sequence ID" value="NZ_JAAHBU010000101.1"/>
</dbReference>
<protein>
    <submittedName>
        <fullName evidence="4">DUF2384 domain-containing protein</fullName>
    </submittedName>
</protein>
<dbReference type="GO" id="GO:0003677">
    <property type="term" value="F:DNA binding"/>
    <property type="evidence" value="ECO:0007669"/>
    <property type="project" value="InterPro"/>
</dbReference>
<dbReference type="InterPro" id="IPR011979">
    <property type="entry name" value="Antitox_Xre"/>
</dbReference>
<evidence type="ECO:0000313" key="6">
    <source>
        <dbReference type="Proteomes" id="UP000482634"/>
    </source>
</evidence>
<dbReference type="Pfam" id="PF09722">
    <property type="entry name" value="Xre_MbcA_ParS_C"/>
    <property type="match status" value="1"/>
</dbReference>
<feature type="domain" description="Antitoxin Xre-like helix-turn-helix" evidence="2">
    <location>
        <begin position="27"/>
        <end position="87"/>
    </location>
</feature>
<gene>
    <name evidence="3" type="ORF">G3435_08320</name>
    <name evidence="4" type="ORF">G3436_08715</name>
</gene>